<name>A0A7D7MEE4_PLAMR</name>
<dbReference type="Pfam" id="PF07730">
    <property type="entry name" value="HisKA_3"/>
    <property type="match status" value="1"/>
</dbReference>
<dbReference type="Pfam" id="PF02518">
    <property type="entry name" value="HATPase_c"/>
    <property type="match status" value="1"/>
</dbReference>
<keyword evidence="5" id="KW-0902">Two-component regulatory system</keyword>
<dbReference type="GO" id="GO:0046983">
    <property type="term" value="F:protein dimerization activity"/>
    <property type="evidence" value="ECO:0007669"/>
    <property type="project" value="InterPro"/>
</dbReference>
<dbReference type="KEGG" id="pdec:H1Q58_02310"/>
<feature type="transmembrane region" description="Helical" evidence="6">
    <location>
        <begin position="74"/>
        <end position="96"/>
    </location>
</feature>
<evidence type="ECO:0000313" key="10">
    <source>
        <dbReference type="EMBL" id="QMT18949.1"/>
    </source>
</evidence>
<evidence type="ECO:0000313" key="11">
    <source>
        <dbReference type="Proteomes" id="UP000514716"/>
    </source>
</evidence>
<dbReference type="GO" id="GO:0016020">
    <property type="term" value="C:membrane"/>
    <property type="evidence" value="ECO:0007669"/>
    <property type="project" value="InterPro"/>
</dbReference>
<dbReference type="Pfam" id="PF23540">
    <property type="entry name" value="DesK_N"/>
    <property type="match status" value="1"/>
</dbReference>
<keyword evidence="3" id="KW-0808">Transferase</keyword>
<dbReference type="InterPro" id="IPR050482">
    <property type="entry name" value="Sensor_HK_TwoCompSys"/>
</dbReference>
<evidence type="ECO:0000256" key="1">
    <source>
        <dbReference type="ARBA" id="ARBA00000085"/>
    </source>
</evidence>
<evidence type="ECO:0000256" key="3">
    <source>
        <dbReference type="ARBA" id="ARBA00022679"/>
    </source>
</evidence>
<dbReference type="InterPro" id="IPR056374">
    <property type="entry name" value="DesK/YvfT_N"/>
</dbReference>
<evidence type="ECO:0000256" key="5">
    <source>
        <dbReference type="ARBA" id="ARBA00023012"/>
    </source>
</evidence>
<evidence type="ECO:0000256" key="2">
    <source>
        <dbReference type="ARBA" id="ARBA00012438"/>
    </source>
</evidence>
<feature type="transmembrane region" description="Helical" evidence="6">
    <location>
        <begin position="44"/>
        <end position="68"/>
    </location>
</feature>
<sequence length="380" mass="43223">MMQNWYQIFPRNTWLSIYAWTIFCILPFFFIFRSSSLTEIAAGIILLVAFFVAYRLSFSSHSFFVYLWVSVEMIINVAMIFLFGYVYLAIFLAFFIGNIRSKVGFFIIYGLHIGTTIAAIVYGMIMHFNLYMTQLPFIILSVLGVILLPFNTYNRHKREKLEGALEDANKRISQLVLIEERERIARDLHDTLGQKLSLIGLKSDLAGKLLSKDPERAAAEIQDVRQTARTALKEVRELVTDMRGTKLEDELLRIQQILRAADMDFVFYGNAKLNNTPLLMEHVLSMCLKEAVTNVVKHSAASRCTVLIKQTPNDILVQVQDDGVGFPEGNPLVQGNGLTGMRERLDFVNGQVDVEVMDGTTLNIRVPNVILYQDLEGRNS</sequence>
<keyword evidence="6" id="KW-0812">Transmembrane</keyword>
<keyword evidence="11" id="KW-1185">Reference proteome</keyword>
<keyword evidence="4 10" id="KW-0418">Kinase</keyword>
<keyword evidence="6" id="KW-0472">Membrane</keyword>
<dbReference type="Proteomes" id="UP000514716">
    <property type="component" value="Chromosome"/>
</dbReference>
<feature type="domain" description="DesK/YvfT N-terminal" evidence="9">
    <location>
        <begin position="2"/>
        <end position="152"/>
    </location>
</feature>
<dbReference type="GO" id="GO:0000155">
    <property type="term" value="F:phosphorelay sensor kinase activity"/>
    <property type="evidence" value="ECO:0007669"/>
    <property type="project" value="InterPro"/>
</dbReference>
<feature type="transmembrane region" description="Helical" evidence="6">
    <location>
        <begin position="103"/>
        <end position="125"/>
    </location>
</feature>
<dbReference type="EC" id="2.7.13.3" evidence="2"/>
<dbReference type="Gene3D" id="1.20.5.1930">
    <property type="match status" value="1"/>
</dbReference>
<dbReference type="AlphaFoldDB" id="A0A7D7MEE4"/>
<comment type="catalytic activity">
    <reaction evidence="1">
        <text>ATP + protein L-histidine = ADP + protein N-phospho-L-histidine.</text>
        <dbReference type="EC" id="2.7.13.3"/>
    </reaction>
</comment>
<protein>
    <recommendedName>
        <fullName evidence="2">histidine kinase</fullName>
        <ecNumber evidence="2">2.7.13.3</ecNumber>
    </recommendedName>
</protein>
<evidence type="ECO:0000256" key="4">
    <source>
        <dbReference type="ARBA" id="ARBA00022777"/>
    </source>
</evidence>
<feature type="domain" description="Histidine kinase/HSP90-like ATPase" evidence="7">
    <location>
        <begin position="284"/>
        <end position="367"/>
    </location>
</feature>
<dbReference type="PANTHER" id="PTHR24421">
    <property type="entry name" value="NITRATE/NITRITE SENSOR PROTEIN NARX-RELATED"/>
    <property type="match status" value="1"/>
</dbReference>
<gene>
    <name evidence="10" type="ORF">H1Q58_02310</name>
</gene>
<dbReference type="EMBL" id="CP059540">
    <property type="protein sequence ID" value="QMT18949.1"/>
    <property type="molecule type" value="Genomic_DNA"/>
</dbReference>
<dbReference type="Gene3D" id="3.30.565.10">
    <property type="entry name" value="Histidine kinase-like ATPase, C-terminal domain"/>
    <property type="match status" value="1"/>
</dbReference>
<evidence type="ECO:0000256" key="6">
    <source>
        <dbReference type="SAM" id="Phobius"/>
    </source>
</evidence>
<evidence type="ECO:0000259" key="8">
    <source>
        <dbReference type="Pfam" id="PF07730"/>
    </source>
</evidence>
<dbReference type="InterPro" id="IPR036890">
    <property type="entry name" value="HATPase_C_sf"/>
</dbReference>
<dbReference type="InterPro" id="IPR011712">
    <property type="entry name" value="Sig_transdc_His_kin_sub3_dim/P"/>
</dbReference>
<feature type="domain" description="Signal transduction histidine kinase subgroup 3 dimerisation and phosphoacceptor" evidence="8">
    <location>
        <begin position="180"/>
        <end position="245"/>
    </location>
</feature>
<evidence type="ECO:0000259" key="7">
    <source>
        <dbReference type="Pfam" id="PF02518"/>
    </source>
</evidence>
<feature type="transmembrane region" description="Helical" evidence="6">
    <location>
        <begin position="131"/>
        <end position="150"/>
    </location>
</feature>
<dbReference type="PANTHER" id="PTHR24421:SF63">
    <property type="entry name" value="SENSOR HISTIDINE KINASE DESK"/>
    <property type="match status" value="1"/>
</dbReference>
<proteinExistence type="predicted"/>
<keyword evidence="6" id="KW-1133">Transmembrane helix</keyword>
<dbReference type="CDD" id="cd16917">
    <property type="entry name" value="HATPase_UhpB-NarQ-NarX-like"/>
    <property type="match status" value="1"/>
</dbReference>
<feature type="transmembrane region" description="Helical" evidence="6">
    <location>
        <begin position="12"/>
        <end position="32"/>
    </location>
</feature>
<reference evidence="10 11" key="1">
    <citation type="submission" date="2020-07" db="EMBL/GenBank/DDBJ databases">
        <title>Screening of a cold-adapted Planococcus bacterium producing protease in traditional shrimp paste and protease identification by genome sequencing.</title>
        <authorList>
            <person name="Gao R."/>
            <person name="Leng W."/>
            <person name="Chu Q."/>
            <person name="Wu X."/>
            <person name="Liu H."/>
            <person name="Li X."/>
        </authorList>
    </citation>
    <scope>NUCLEOTIDE SEQUENCE [LARGE SCALE GENOMIC DNA]</scope>
    <source>
        <strain evidence="10 11">XJ11</strain>
    </source>
</reference>
<dbReference type="InterPro" id="IPR003594">
    <property type="entry name" value="HATPase_dom"/>
</dbReference>
<accession>A0A7D7MEE4</accession>
<dbReference type="SUPFAM" id="SSF55874">
    <property type="entry name" value="ATPase domain of HSP90 chaperone/DNA topoisomerase II/histidine kinase"/>
    <property type="match status" value="1"/>
</dbReference>
<evidence type="ECO:0000259" key="9">
    <source>
        <dbReference type="Pfam" id="PF23540"/>
    </source>
</evidence>
<organism evidence="10 11">
    <name type="scientific">Planococcus maritimus</name>
    <dbReference type="NCBI Taxonomy" id="192421"/>
    <lineage>
        <taxon>Bacteria</taxon>
        <taxon>Bacillati</taxon>
        <taxon>Bacillota</taxon>
        <taxon>Bacilli</taxon>
        <taxon>Bacillales</taxon>
        <taxon>Caryophanaceae</taxon>
        <taxon>Planococcus</taxon>
    </lineage>
</organism>